<sequence>MSQNINNGLALETIKIISNDNQSSNLWEPVKGDETFKLLDHLKFPPKDRETLEEESRAVLAHCVPPSTHEGKETGLVIGYIQSGKTTSFTTVAALASDNDYRLIIVITGITTNLFNQSSNRLEKDLRIKNRTDRKWQFLSNPKARADIKQRIANAIQKKTSLPGIGKPTVLITVMKQRTHLNNLIKLLSELPLNGVPTLIIDDEADQASLNNLVNKGKESPTYKRILKIKSLLSHHSFLQYTATPQAPLLINIIDVLSPNFAALLTPGPAYTGGKIFFEGDFRLIRRIRESEVPSKDQQLTEPPDSLLQAMQIYFLGAAAGLKCGAQGNRSMMVHPSKETMQHANYDRWVRDIQQLWSQIFQLDKSDYDRKDLVNMFRDAYNDLSATVQDLASFDDLLEYLPHAISDTIVTMVNAAGGKTPQPDWEQNYSHILVGGEVLNRGYTIEGLTVSYMPRSKGVGNADTIQQRARWFGYKADYLGYCRVYLTDEQQEIYKKYVNSEEAVRRKLREIAVSGKSLNEWRRAFPLPPGLRPTRHDVIDREYNRHNYSHEWFEQQWPHASFEAVEINRVIVKQVISDLSPYFKVEAGITEMQNHLVASGIDLTSVYEELLTKFQITEHDESYNYDALLQQIDDYLQRPERKVNKCTVYLMSGGRQRRRSIDEEGKIPFVFQGPTRGKTGERYQGDSKFYSQDEVTIQIHIINISKDDKVITENVPTIAVRLPEEMSESWIIQTDRKASKKFARPNWE</sequence>
<comment type="caution">
    <text evidence="2">The sequence shown here is derived from an EMBL/GenBank/DDBJ whole genome shotgun (WGS) entry which is preliminary data.</text>
</comment>
<dbReference type="InterPro" id="IPR018310">
    <property type="entry name" value="Put_endonuclease_Z1-dom"/>
</dbReference>
<protein>
    <recommendedName>
        <fullName evidence="1">Putative endonuclease Z1 domain-containing protein</fullName>
    </recommendedName>
</protein>
<feature type="domain" description="Putative endonuclease Z1" evidence="1">
    <location>
        <begin position="306"/>
        <end position="518"/>
    </location>
</feature>
<name>A0A401ZFS7_9CHLR</name>
<accession>A0A401ZFS7</accession>
<dbReference type="EMBL" id="BIFQ01000001">
    <property type="protein sequence ID" value="GCE05750.1"/>
    <property type="molecule type" value="Genomic_DNA"/>
</dbReference>
<dbReference type="AlphaFoldDB" id="A0A401ZFS7"/>
<reference evidence="3" key="1">
    <citation type="submission" date="2018-12" db="EMBL/GenBank/DDBJ databases">
        <title>Tengunoibacter tsumagoiensis gen. nov., sp. nov., Dictyobacter kobayashii sp. nov., D. alpinus sp. nov., and D. joshuensis sp. nov. and description of Dictyobacteraceae fam. nov. within the order Ktedonobacterales isolated from Tengu-no-mugimeshi.</title>
        <authorList>
            <person name="Wang C.M."/>
            <person name="Zheng Y."/>
            <person name="Sakai Y."/>
            <person name="Toyoda A."/>
            <person name="Minakuchi Y."/>
            <person name="Abe K."/>
            <person name="Yokota A."/>
            <person name="Yabe S."/>
        </authorList>
    </citation>
    <scope>NUCLEOTIDE SEQUENCE [LARGE SCALE GENOMIC DNA]</scope>
    <source>
        <strain evidence="3">S-27</strain>
    </source>
</reference>
<organism evidence="2 3">
    <name type="scientific">Dictyobacter aurantiacus</name>
    <dbReference type="NCBI Taxonomy" id="1936993"/>
    <lineage>
        <taxon>Bacteria</taxon>
        <taxon>Bacillati</taxon>
        <taxon>Chloroflexota</taxon>
        <taxon>Ktedonobacteria</taxon>
        <taxon>Ktedonobacterales</taxon>
        <taxon>Dictyobacteraceae</taxon>
        <taxon>Dictyobacter</taxon>
    </lineage>
</organism>
<dbReference type="OrthoDB" id="436461at2"/>
<dbReference type="RefSeq" id="WP_126596773.1">
    <property type="nucleotide sequence ID" value="NZ_BIFQ01000001.1"/>
</dbReference>
<evidence type="ECO:0000313" key="3">
    <source>
        <dbReference type="Proteomes" id="UP000287224"/>
    </source>
</evidence>
<dbReference type="REBASE" id="692940">
    <property type="entry name" value="DauS27ORF30770P"/>
</dbReference>
<evidence type="ECO:0000259" key="1">
    <source>
        <dbReference type="Pfam" id="PF10593"/>
    </source>
</evidence>
<proteinExistence type="predicted"/>
<dbReference type="Pfam" id="PF10593">
    <property type="entry name" value="Z1"/>
    <property type="match status" value="1"/>
</dbReference>
<gene>
    <name evidence="2" type="ORF">KDAU_30790</name>
</gene>
<dbReference type="Proteomes" id="UP000287224">
    <property type="component" value="Unassembled WGS sequence"/>
</dbReference>
<evidence type="ECO:0000313" key="2">
    <source>
        <dbReference type="EMBL" id="GCE05750.1"/>
    </source>
</evidence>
<keyword evidence="3" id="KW-1185">Reference proteome</keyword>